<evidence type="ECO:0000313" key="3">
    <source>
        <dbReference type="EMBL" id="KZZ99516.1"/>
    </source>
</evidence>
<comment type="caution">
    <text evidence="3">The sequence shown here is derived from an EMBL/GenBank/DDBJ whole genome shotgun (WGS) entry which is preliminary data.</text>
</comment>
<keyword evidence="2" id="KW-0812">Transmembrane</keyword>
<proteinExistence type="predicted"/>
<keyword evidence="4" id="KW-1185">Reference proteome</keyword>
<feature type="compositionally biased region" description="Polar residues" evidence="1">
    <location>
        <begin position="8"/>
        <end position="28"/>
    </location>
</feature>
<dbReference type="Proteomes" id="UP000078544">
    <property type="component" value="Unassembled WGS sequence"/>
</dbReference>
<feature type="region of interest" description="Disordered" evidence="1">
    <location>
        <begin position="1"/>
        <end position="47"/>
    </location>
</feature>
<gene>
    <name evidence="3" type="ORF">AAL_02088</name>
</gene>
<keyword evidence="2" id="KW-1133">Transmembrane helix</keyword>
<accession>A0A168F606</accession>
<keyword evidence="2" id="KW-0472">Membrane</keyword>
<feature type="transmembrane region" description="Helical" evidence="2">
    <location>
        <begin position="509"/>
        <end position="529"/>
    </location>
</feature>
<evidence type="ECO:0000256" key="2">
    <source>
        <dbReference type="SAM" id="Phobius"/>
    </source>
</evidence>
<organism evidence="3 4">
    <name type="scientific">Moelleriella libera RCEF 2490</name>
    <dbReference type="NCBI Taxonomy" id="1081109"/>
    <lineage>
        <taxon>Eukaryota</taxon>
        <taxon>Fungi</taxon>
        <taxon>Dikarya</taxon>
        <taxon>Ascomycota</taxon>
        <taxon>Pezizomycotina</taxon>
        <taxon>Sordariomycetes</taxon>
        <taxon>Hypocreomycetidae</taxon>
        <taxon>Hypocreales</taxon>
        <taxon>Clavicipitaceae</taxon>
        <taxon>Moelleriella</taxon>
    </lineage>
</organism>
<feature type="transmembrane region" description="Helical" evidence="2">
    <location>
        <begin position="172"/>
        <end position="197"/>
    </location>
</feature>
<reference evidence="3 4" key="1">
    <citation type="journal article" date="2016" name="Genome Biol. Evol.">
        <title>Divergent and convergent evolution of fungal pathogenicity.</title>
        <authorList>
            <person name="Shang Y."/>
            <person name="Xiao G."/>
            <person name="Zheng P."/>
            <person name="Cen K."/>
            <person name="Zhan S."/>
            <person name="Wang C."/>
        </authorList>
    </citation>
    <scope>NUCLEOTIDE SEQUENCE [LARGE SCALE GENOMIC DNA]</scope>
    <source>
        <strain evidence="3 4">RCEF 2490</strain>
    </source>
</reference>
<protein>
    <submittedName>
        <fullName evidence="3">Uncharacterized protein</fullName>
    </submittedName>
</protein>
<sequence>MTAGDETPAQSLSTATTLSMIGQEVSSPDDSEKKHGGVRHSSAPLPEPTATYSYARFDRKKQIRHMLVQGSCRWLMTAVLAALIHVVFYTYSLRETWPAVNKSNFNLIFIALSIALSLNLVSALKDVVGHLRWWLLSIGQYTPRETDLILQSENLSQLVQLVWVSSSTVVRVFVLIVLALQLAAQIGCALLGIVYSISPSTTSVVLTPGLVSITDMSTIQSLRADLPGSEGDPLSRSRETMNRRYLANIWGIAGNLLEMSIDDLAPAVGTILQFDGPTLFVNSSDASIIRYHFFESTPRQFNPSWGPWVFTNRSISVKTACQSHQVLAGGDGLSKTVTVRMWNSSDETIVLPSINGPDQRMYMHNAATDSGDSWAAIRAFEASTTNPCFFTCNISFGPVINAQIEEHKVSPAILRYTAAAIALQGYGPSTLGVLHNSSQMHWQSYPFRSISGNDGPSEGDVSMLEHTMSRFAMGSLANIIVNNKEIDVAGMTPQAGITLQVESWENLNLILGLTVAVQLLLVMVSVILCRNVQVRGHSYLATTAFIRPVIQHVGCRASTATGSEVARLMGPALKLRYMQKRSEEFYLHPNNWCAADRDCVTPSCNDCGARR</sequence>
<dbReference type="OrthoDB" id="3596604at2759"/>
<feature type="transmembrane region" description="Helical" evidence="2">
    <location>
        <begin position="105"/>
        <end position="124"/>
    </location>
</feature>
<dbReference type="AlphaFoldDB" id="A0A168F606"/>
<evidence type="ECO:0000256" key="1">
    <source>
        <dbReference type="SAM" id="MobiDB-lite"/>
    </source>
</evidence>
<evidence type="ECO:0000313" key="4">
    <source>
        <dbReference type="Proteomes" id="UP000078544"/>
    </source>
</evidence>
<name>A0A168F606_9HYPO</name>
<feature type="transmembrane region" description="Helical" evidence="2">
    <location>
        <begin position="74"/>
        <end position="93"/>
    </location>
</feature>
<dbReference type="EMBL" id="AZGY01000003">
    <property type="protein sequence ID" value="KZZ99516.1"/>
    <property type="molecule type" value="Genomic_DNA"/>
</dbReference>